<feature type="compositionally biased region" description="Gly residues" evidence="1">
    <location>
        <begin position="47"/>
        <end position="62"/>
    </location>
</feature>
<keyword evidence="2" id="KW-0732">Signal</keyword>
<sequence>MVGAAAALLASLAFAHPPHGGGFGGRPGPGSGWHGEARAAQPRFGGVNRGMNGGGMNGGGPRWGLRPMSTPTYGTPYSGHPQYAGTPQYGGGQYGRYPGNSPYRSISANSGGMQRPGQSDGAVRSGSIRADVARYNEERGGGRPQPQPRMQDNGGGRSTFFSSFYRNN</sequence>
<reference evidence="3 5" key="1">
    <citation type="submission" date="2014-04" db="EMBL/GenBank/DDBJ databases">
        <authorList>
            <person name="Bishop-Lilly K.A."/>
            <person name="Broomall S.M."/>
            <person name="Chain P.S."/>
            <person name="Chertkov O."/>
            <person name="Coyne S.R."/>
            <person name="Daligault H.E."/>
            <person name="Davenport K.W."/>
            <person name="Erkkila T."/>
            <person name="Frey K.G."/>
            <person name="Gibbons H.S."/>
            <person name="Gu W."/>
            <person name="Jaissle J."/>
            <person name="Johnson S.L."/>
            <person name="Koroleva G.I."/>
            <person name="Ladner J.T."/>
            <person name="Lo C.-C."/>
            <person name="Minogue T.D."/>
            <person name="Munk C."/>
            <person name="Palacios G.F."/>
            <person name="Redden C.L."/>
            <person name="Rosenzweig C.N."/>
            <person name="Scholz M.B."/>
            <person name="Teshima H."/>
            <person name="Xu Y."/>
        </authorList>
    </citation>
    <scope>NUCLEOTIDE SEQUENCE [LARGE SCALE GENOMIC DNA]</scope>
    <source>
        <strain evidence="3">Gladioli</strain>
        <strain evidence="5">gladioli</strain>
    </source>
</reference>
<accession>A0AAW3F7A2</accession>
<dbReference type="RefSeq" id="WP_042284912.1">
    <property type="nucleotide sequence ID" value="NZ_CADEPX010000007.1"/>
</dbReference>
<proteinExistence type="predicted"/>
<evidence type="ECO:0000256" key="2">
    <source>
        <dbReference type="SAM" id="SignalP"/>
    </source>
</evidence>
<feature type="compositionally biased region" description="Polar residues" evidence="1">
    <location>
        <begin position="159"/>
        <end position="168"/>
    </location>
</feature>
<dbReference type="EMBL" id="CP104214">
    <property type="protein sequence ID" value="UWX69985.1"/>
    <property type="molecule type" value="Genomic_DNA"/>
</dbReference>
<evidence type="ECO:0000313" key="5">
    <source>
        <dbReference type="Proteomes" id="UP000029590"/>
    </source>
</evidence>
<gene>
    <name evidence="3" type="ORF">DM48_4476</name>
    <name evidence="4" type="ORF">NYZ96_17625</name>
</gene>
<dbReference type="KEGG" id="bgo:BM43_1170"/>
<dbReference type="AlphaFoldDB" id="A0AAW3F7A2"/>
<feature type="compositionally biased region" description="Basic and acidic residues" evidence="1">
    <location>
        <begin position="131"/>
        <end position="141"/>
    </location>
</feature>
<feature type="region of interest" description="Disordered" evidence="1">
    <location>
        <begin position="43"/>
        <end position="168"/>
    </location>
</feature>
<evidence type="ECO:0000313" key="4">
    <source>
        <dbReference type="EMBL" id="UWX69985.1"/>
    </source>
</evidence>
<evidence type="ECO:0000313" key="3">
    <source>
        <dbReference type="EMBL" id="KGC16568.1"/>
    </source>
</evidence>
<organism evidence="3 5">
    <name type="scientific">Burkholderia gladioli</name>
    <name type="common">Pseudomonas marginata</name>
    <name type="synonym">Phytomonas marginata</name>
    <dbReference type="NCBI Taxonomy" id="28095"/>
    <lineage>
        <taxon>Bacteria</taxon>
        <taxon>Pseudomonadati</taxon>
        <taxon>Pseudomonadota</taxon>
        <taxon>Betaproteobacteria</taxon>
        <taxon>Burkholderiales</taxon>
        <taxon>Burkholderiaceae</taxon>
        <taxon>Burkholderia</taxon>
    </lineage>
</organism>
<name>A0AAW3F7A2_BURGA</name>
<dbReference type="Proteomes" id="UP001059745">
    <property type="component" value="Chromosome 1"/>
</dbReference>
<feature type="compositionally biased region" description="Polar residues" evidence="1">
    <location>
        <begin position="102"/>
        <end position="112"/>
    </location>
</feature>
<reference evidence="4" key="2">
    <citation type="submission" date="2022-09" db="EMBL/GenBank/DDBJ databases">
        <title>Genomic of Burkholderia gladioli.</title>
        <authorList>
            <person name="Wu H."/>
        </authorList>
    </citation>
    <scope>NUCLEOTIDE SEQUENCE</scope>
    <source>
        <strain evidence="4">ZN-S4</strain>
    </source>
</reference>
<dbReference type="EMBL" id="JPGG01000015">
    <property type="protein sequence ID" value="KGC16568.1"/>
    <property type="molecule type" value="Genomic_DNA"/>
</dbReference>
<dbReference type="Proteomes" id="UP000029590">
    <property type="component" value="Unassembled WGS sequence"/>
</dbReference>
<evidence type="ECO:0000256" key="1">
    <source>
        <dbReference type="SAM" id="MobiDB-lite"/>
    </source>
</evidence>
<protein>
    <submittedName>
        <fullName evidence="4">Peptide-binding protein</fullName>
    </submittedName>
</protein>
<feature type="chain" id="PRO_5043295341" evidence="2">
    <location>
        <begin position="16"/>
        <end position="168"/>
    </location>
</feature>
<feature type="signal peptide" evidence="2">
    <location>
        <begin position="1"/>
        <end position="15"/>
    </location>
</feature>